<organism evidence="3 4">
    <name type="scientific">Calycina marina</name>
    <dbReference type="NCBI Taxonomy" id="1763456"/>
    <lineage>
        <taxon>Eukaryota</taxon>
        <taxon>Fungi</taxon>
        <taxon>Dikarya</taxon>
        <taxon>Ascomycota</taxon>
        <taxon>Pezizomycotina</taxon>
        <taxon>Leotiomycetes</taxon>
        <taxon>Helotiales</taxon>
        <taxon>Pezizellaceae</taxon>
        <taxon>Calycina</taxon>
    </lineage>
</organism>
<feature type="region of interest" description="Disordered" evidence="1">
    <location>
        <begin position="502"/>
        <end position="527"/>
    </location>
</feature>
<protein>
    <submittedName>
        <fullName evidence="3">Uncharacterized protein</fullName>
    </submittedName>
</protein>
<gene>
    <name evidence="3" type="ORF">BJ878DRAFT_188671</name>
</gene>
<accession>A0A9P7YY32</accession>
<feature type="compositionally biased region" description="Basic residues" evidence="1">
    <location>
        <begin position="118"/>
        <end position="127"/>
    </location>
</feature>
<dbReference type="AlphaFoldDB" id="A0A9P7YY32"/>
<keyword evidence="2" id="KW-1133">Transmembrane helix</keyword>
<evidence type="ECO:0000313" key="3">
    <source>
        <dbReference type="EMBL" id="KAG9242108.1"/>
    </source>
</evidence>
<feature type="compositionally biased region" description="Low complexity" evidence="1">
    <location>
        <begin position="128"/>
        <end position="139"/>
    </location>
</feature>
<feature type="transmembrane region" description="Helical" evidence="2">
    <location>
        <begin position="304"/>
        <end position="329"/>
    </location>
</feature>
<feature type="compositionally biased region" description="Basic residues" evidence="1">
    <location>
        <begin position="71"/>
        <end position="87"/>
    </location>
</feature>
<feature type="compositionally biased region" description="Low complexity" evidence="1">
    <location>
        <begin position="108"/>
        <end position="117"/>
    </location>
</feature>
<reference evidence="3" key="1">
    <citation type="journal article" date="2021" name="IMA Fungus">
        <title>Genomic characterization of three marine fungi, including Emericellopsis atlantica sp. nov. with signatures of a generalist lifestyle and marine biomass degradation.</title>
        <authorList>
            <person name="Hagestad O.C."/>
            <person name="Hou L."/>
            <person name="Andersen J.H."/>
            <person name="Hansen E.H."/>
            <person name="Altermark B."/>
            <person name="Li C."/>
            <person name="Kuhnert E."/>
            <person name="Cox R.J."/>
            <person name="Crous P.W."/>
            <person name="Spatafora J.W."/>
            <person name="Lail K."/>
            <person name="Amirebrahimi M."/>
            <person name="Lipzen A."/>
            <person name="Pangilinan J."/>
            <person name="Andreopoulos W."/>
            <person name="Hayes R.D."/>
            <person name="Ng V."/>
            <person name="Grigoriev I.V."/>
            <person name="Jackson S.A."/>
            <person name="Sutton T.D.S."/>
            <person name="Dobson A.D.W."/>
            <person name="Rama T."/>
        </authorList>
    </citation>
    <scope>NUCLEOTIDE SEQUENCE</scope>
    <source>
        <strain evidence="3">TRa3180A</strain>
    </source>
</reference>
<dbReference type="Proteomes" id="UP000887226">
    <property type="component" value="Unassembled WGS sequence"/>
</dbReference>
<evidence type="ECO:0000313" key="4">
    <source>
        <dbReference type="Proteomes" id="UP000887226"/>
    </source>
</evidence>
<dbReference type="EMBL" id="MU254112">
    <property type="protein sequence ID" value="KAG9242108.1"/>
    <property type="molecule type" value="Genomic_DNA"/>
</dbReference>
<dbReference type="OrthoDB" id="5402307at2759"/>
<evidence type="ECO:0000256" key="1">
    <source>
        <dbReference type="SAM" id="MobiDB-lite"/>
    </source>
</evidence>
<keyword evidence="2" id="KW-0472">Membrane</keyword>
<sequence length="527" mass="57449">MPALETVTIVNKSGKVVSTGKHLVNIFKDAKEAYNEKKNALKADHYAEIKHKNAQKLLRAREETQSVVSSRHSRTSCREHRSRRHDGHRGEDGSSRPPLTQRNIDIFSEGSVASGRSGRSKRSHRSSSRNGGENRSPRSPVTYQAPYFENAEMSTPSLVRRNTDFPSPQSLNLNMPSQLSRTFTQPPPYTSQVASIVSPVPDLQRGEDEGIDMNLAYGPLPPELRRGSAAEPAQQQELVAAMSKLDILLLEAHCVQHSAAAIIANLQSNPEAMAAVALTLAELSNLLTQMGPGVLAALKGSSPAIFALLASPQFLIAGGVAIGVTVVMFGGFKIIKKIQANVAATKEANSMEEALFHEGAELGSIDTWRRGIAEAEAQSVSTSVDGEFITPEALRQNKERIRDRAREERIVEEGSVADSQRTVRRAGSVANSDATIRPKVPPRPSSSTVVSTRPPPLEGGKRRRSKMAHEGSVKGSSKGKGKQKEVFMIEEKENKSNALTLLFKKGKADRTKKRESEMSHRPKLIDI</sequence>
<feature type="region of interest" description="Disordered" evidence="1">
    <location>
        <begin position="59"/>
        <end position="141"/>
    </location>
</feature>
<evidence type="ECO:0000256" key="2">
    <source>
        <dbReference type="SAM" id="Phobius"/>
    </source>
</evidence>
<feature type="region of interest" description="Disordered" evidence="1">
    <location>
        <begin position="412"/>
        <end position="484"/>
    </location>
</feature>
<name>A0A9P7YY32_9HELO</name>
<feature type="compositionally biased region" description="Basic and acidic residues" evidence="1">
    <location>
        <begin position="506"/>
        <end position="527"/>
    </location>
</feature>
<comment type="caution">
    <text evidence="3">The sequence shown here is derived from an EMBL/GenBank/DDBJ whole genome shotgun (WGS) entry which is preliminary data.</text>
</comment>
<keyword evidence="4" id="KW-1185">Reference proteome</keyword>
<keyword evidence="2" id="KW-0812">Transmembrane</keyword>
<proteinExistence type="predicted"/>